<protein>
    <recommendedName>
        <fullName evidence="5">Cuticle protein</fullName>
    </recommendedName>
</protein>
<evidence type="ECO:0000256" key="1">
    <source>
        <dbReference type="ARBA" id="ARBA00022460"/>
    </source>
</evidence>
<dbReference type="InterPro" id="IPR051217">
    <property type="entry name" value="Insect_Cuticle_Struc_Prot"/>
</dbReference>
<dbReference type="PROSITE" id="PS51155">
    <property type="entry name" value="CHIT_BIND_RR_2"/>
    <property type="match status" value="1"/>
</dbReference>
<dbReference type="GO" id="GO:0031012">
    <property type="term" value="C:extracellular matrix"/>
    <property type="evidence" value="ECO:0007669"/>
    <property type="project" value="TreeGrafter"/>
</dbReference>
<dbReference type="GO" id="GO:0005615">
    <property type="term" value="C:extracellular space"/>
    <property type="evidence" value="ECO:0007669"/>
    <property type="project" value="TreeGrafter"/>
</dbReference>
<reference evidence="3 4" key="1">
    <citation type="submission" date="2023-03" db="EMBL/GenBank/DDBJ databases">
        <title>High-quality genome of Scylla paramamosain provides insights in environmental adaptation.</title>
        <authorList>
            <person name="Zhang L."/>
        </authorList>
    </citation>
    <scope>NUCLEOTIDE SEQUENCE [LARGE SCALE GENOMIC DNA]</scope>
    <source>
        <strain evidence="3">LZ_2023a</strain>
        <tissue evidence="3">Muscle</tissue>
    </source>
</reference>
<evidence type="ECO:0000256" key="2">
    <source>
        <dbReference type="PROSITE-ProRule" id="PRU00497"/>
    </source>
</evidence>
<dbReference type="AlphaFoldDB" id="A0AAW0TPP1"/>
<comment type="caution">
    <text evidence="3">The sequence shown here is derived from an EMBL/GenBank/DDBJ whole genome shotgun (WGS) entry which is preliminary data.</text>
</comment>
<keyword evidence="1 2" id="KW-0193">Cuticle</keyword>
<dbReference type="Pfam" id="PF00379">
    <property type="entry name" value="Chitin_bind_4"/>
    <property type="match status" value="1"/>
</dbReference>
<dbReference type="Proteomes" id="UP001487740">
    <property type="component" value="Unassembled WGS sequence"/>
</dbReference>
<dbReference type="GO" id="GO:0042302">
    <property type="term" value="F:structural constituent of cuticle"/>
    <property type="evidence" value="ECO:0007669"/>
    <property type="project" value="UniProtKB-UniRule"/>
</dbReference>
<evidence type="ECO:0000313" key="4">
    <source>
        <dbReference type="Proteomes" id="UP001487740"/>
    </source>
</evidence>
<evidence type="ECO:0000313" key="3">
    <source>
        <dbReference type="EMBL" id="KAK8389728.1"/>
    </source>
</evidence>
<sequence length="139" mass="14855">MKVSFTLLLACVHAAPAPQSVIAPDLSLFAQADPIQNLPQTAPIETQVWPVLPYSYSYTVSDPDTGNYQNKAEIMNELGEVFGSYSVLMPDNIIYTTFYNVTGNSGFVARVEKSLAQPAPPAAPTPASIPTADLPGLII</sequence>
<proteinExistence type="predicted"/>
<gene>
    <name evidence="3" type="ORF">O3P69_009018</name>
</gene>
<accession>A0AAW0TPP1</accession>
<dbReference type="PANTHER" id="PTHR12236:SF75">
    <property type="entry name" value="CUTICULAR PROTEIN 62BB, ISOFORM A"/>
    <property type="match status" value="1"/>
</dbReference>
<dbReference type="PANTHER" id="PTHR12236">
    <property type="entry name" value="STRUCTURAL CONTITUENT OF CUTICLE"/>
    <property type="match status" value="1"/>
</dbReference>
<keyword evidence="4" id="KW-1185">Reference proteome</keyword>
<organism evidence="3 4">
    <name type="scientific">Scylla paramamosain</name>
    <name type="common">Mud crab</name>
    <dbReference type="NCBI Taxonomy" id="85552"/>
    <lineage>
        <taxon>Eukaryota</taxon>
        <taxon>Metazoa</taxon>
        <taxon>Ecdysozoa</taxon>
        <taxon>Arthropoda</taxon>
        <taxon>Crustacea</taxon>
        <taxon>Multicrustacea</taxon>
        <taxon>Malacostraca</taxon>
        <taxon>Eumalacostraca</taxon>
        <taxon>Eucarida</taxon>
        <taxon>Decapoda</taxon>
        <taxon>Pleocyemata</taxon>
        <taxon>Brachyura</taxon>
        <taxon>Eubrachyura</taxon>
        <taxon>Portunoidea</taxon>
        <taxon>Portunidae</taxon>
        <taxon>Portuninae</taxon>
        <taxon>Scylla</taxon>
    </lineage>
</organism>
<evidence type="ECO:0008006" key="5">
    <source>
        <dbReference type="Google" id="ProtNLM"/>
    </source>
</evidence>
<name>A0AAW0TPP1_SCYPA</name>
<dbReference type="EMBL" id="JARAKH010000027">
    <property type="protein sequence ID" value="KAK8389728.1"/>
    <property type="molecule type" value="Genomic_DNA"/>
</dbReference>
<dbReference type="InterPro" id="IPR000618">
    <property type="entry name" value="Insect_cuticle"/>
</dbReference>